<dbReference type="AlphaFoldDB" id="X6MBA3"/>
<evidence type="ECO:0000313" key="3">
    <source>
        <dbReference type="Proteomes" id="UP000023152"/>
    </source>
</evidence>
<name>X6MBA3_RETFI</name>
<evidence type="ECO:0000313" key="2">
    <source>
        <dbReference type="EMBL" id="ETO10926.1"/>
    </source>
</evidence>
<accession>X6MBA3</accession>
<evidence type="ECO:0000256" key="1">
    <source>
        <dbReference type="SAM" id="MobiDB-lite"/>
    </source>
</evidence>
<gene>
    <name evidence="2" type="ORF">RFI_26454</name>
</gene>
<proteinExistence type="predicted"/>
<dbReference type="EMBL" id="ASPP01022972">
    <property type="protein sequence ID" value="ETO10926.1"/>
    <property type="molecule type" value="Genomic_DNA"/>
</dbReference>
<feature type="region of interest" description="Disordered" evidence="1">
    <location>
        <begin position="59"/>
        <end position="111"/>
    </location>
</feature>
<comment type="caution">
    <text evidence="2">The sequence shown here is derived from an EMBL/GenBank/DDBJ whole genome shotgun (WGS) entry which is preliminary data.</text>
</comment>
<feature type="compositionally biased region" description="Basic and acidic residues" evidence="1">
    <location>
        <begin position="74"/>
        <end position="86"/>
    </location>
</feature>
<dbReference type="Proteomes" id="UP000023152">
    <property type="component" value="Unassembled WGS sequence"/>
</dbReference>
<reference evidence="2 3" key="1">
    <citation type="journal article" date="2013" name="Curr. Biol.">
        <title>The Genome of the Foraminiferan Reticulomyxa filosa.</title>
        <authorList>
            <person name="Glockner G."/>
            <person name="Hulsmann N."/>
            <person name="Schleicher M."/>
            <person name="Noegel A.A."/>
            <person name="Eichinger L."/>
            <person name="Gallinger C."/>
            <person name="Pawlowski J."/>
            <person name="Sierra R."/>
            <person name="Euteneuer U."/>
            <person name="Pillet L."/>
            <person name="Moustafa A."/>
            <person name="Platzer M."/>
            <person name="Groth M."/>
            <person name="Szafranski K."/>
            <person name="Schliwa M."/>
        </authorList>
    </citation>
    <scope>NUCLEOTIDE SEQUENCE [LARGE SCALE GENOMIC DNA]</scope>
</reference>
<protein>
    <submittedName>
        <fullName evidence="2">Uncharacterized protein</fullName>
    </submittedName>
</protein>
<sequence length="374" mass="42426">MEDGQAVFNNSHVARTGLGRLSIFGGTNSAHQRLRTYVASVIKSGELQWKTLVRNGEVSTVNGNQRDGGDDGDIDKNTDEKEDKKSSRAGHRRASASTSRKRNSEMGGGLLSSESDNDRVLYIHGLDTSSLFLIRIREKNAFGWGEWGEPTPLLTEPFKLSYVRKGKCKFADNRTTIINSTGESCLIRLGDVINITKDRQCFARNHKNSKHPHHLRGLMLECKFKFAWYDTGETNKSSTVQFALGWCPKSYVNIVKPYLTTMCADQYVKPNDFKGAVFCNSGMIWKDITPIETLHYQNRGGLWKQNDSVSMKLNTLSKTVEFTFPRGWFRGQKVKTSDINSNDFTLFLWMSHNTKVTISEQKSEFKVDEDFKEE</sequence>
<organism evidence="2 3">
    <name type="scientific">Reticulomyxa filosa</name>
    <dbReference type="NCBI Taxonomy" id="46433"/>
    <lineage>
        <taxon>Eukaryota</taxon>
        <taxon>Sar</taxon>
        <taxon>Rhizaria</taxon>
        <taxon>Retaria</taxon>
        <taxon>Foraminifera</taxon>
        <taxon>Monothalamids</taxon>
        <taxon>Reticulomyxidae</taxon>
        <taxon>Reticulomyxa</taxon>
    </lineage>
</organism>
<keyword evidence="3" id="KW-1185">Reference proteome</keyword>